<evidence type="ECO:0000313" key="4">
    <source>
        <dbReference type="Proteomes" id="UP000002668"/>
    </source>
</evidence>
<dbReference type="AlphaFoldDB" id="E5AC77"/>
<dbReference type="PANTHER" id="PTHR37534">
    <property type="entry name" value="TRANSCRIPTIONAL ACTIVATOR PROTEIN UGA3"/>
    <property type="match status" value="1"/>
</dbReference>
<dbReference type="GO" id="GO:0045944">
    <property type="term" value="P:positive regulation of transcription by RNA polymerase II"/>
    <property type="evidence" value="ECO:0007669"/>
    <property type="project" value="TreeGrafter"/>
</dbReference>
<keyword evidence="2" id="KW-0539">Nucleus</keyword>
<dbReference type="RefSeq" id="XP_003845558.1">
    <property type="nucleotide sequence ID" value="XM_003845510.1"/>
</dbReference>
<gene>
    <name evidence="3" type="ORF">LEMA_P008660.1</name>
</gene>
<keyword evidence="4" id="KW-1185">Reference proteome</keyword>
<dbReference type="EMBL" id="FP929139">
    <property type="protein sequence ID" value="CBY02079.1"/>
    <property type="molecule type" value="Genomic_DNA"/>
</dbReference>
<organism evidence="3 4">
    <name type="scientific">Leptosphaeria maculans (strain JN3 / isolate v23.1.3 / race Av1-4-5-6-7-8)</name>
    <name type="common">Blackleg fungus</name>
    <name type="synonym">Phoma lingam</name>
    <dbReference type="NCBI Taxonomy" id="985895"/>
    <lineage>
        <taxon>Eukaryota</taxon>
        <taxon>Fungi</taxon>
        <taxon>Dikarya</taxon>
        <taxon>Ascomycota</taxon>
        <taxon>Pezizomycotina</taxon>
        <taxon>Dothideomycetes</taxon>
        <taxon>Pleosporomycetidae</taxon>
        <taxon>Pleosporales</taxon>
        <taxon>Pleosporineae</taxon>
        <taxon>Leptosphaeriaceae</taxon>
        <taxon>Plenodomus</taxon>
        <taxon>Plenodomus lingam/Leptosphaeria maculans species complex</taxon>
    </lineage>
</organism>
<dbReference type="InterPro" id="IPR021858">
    <property type="entry name" value="Fun_TF"/>
</dbReference>
<dbReference type="STRING" id="985895.E5AC77"/>
<dbReference type="GeneID" id="13286641"/>
<reference evidence="4" key="1">
    <citation type="journal article" date="2011" name="Nat. Commun.">
        <title>Effector diversification within compartments of the Leptosphaeria maculans genome affected by Repeat-Induced Point mutations.</title>
        <authorList>
            <person name="Rouxel T."/>
            <person name="Grandaubert J."/>
            <person name="Hane J.K."/>
            <person name="Hoede C."/>
            <person name="van de Wouw A.P."/>
            <person name="Couloux A."/>
            <person name="Dominguez V."/>
            <person name="Anthouard V."/>
            <person name="Bally P."/>
            <person name="Bourras S."/>
            <person name="Cozijnsen A.J."/>
            <person name="Ciuffetti L.M."/>
            <person name="Degrave A."/>
            <person name="Dilmaghani A."/>
            <person name="Duret L."/>
            <person name="Fudal I."/>
            <person name="Goodwin S.B."/>
            <person name="Gout L."/>
            <person name="Glaser N."/>
            <person name="Linglin J."/>
            <person name="Kema G.H.J."/>
            <person name="Lapalu N."/>
            <person name="Lawrence C.B."/>
            <person name="May K."/>
            <person name="Meyer M."/>
            <person name="Ollivier B."/>
            <person name="Poulain J."/>
            <person name="Schoch C.L."/>
            <person name="Simon A."/>
            <person name="Spatafora J.W."/>
            <person name="Stachowiak A."/>
            <person name="Turgeon B.G."/>
            <person name="Tyler B.M."/>
            <person name="Vincent D."/>
            <person name="Weissenbach J."/>
            <person name="Amselem J."/>
            <person name="Quesneville H."/>
            <person name="Oliver R.P."/>
            <person name="Wincker P."/>
            <person name="Balesdent M.-H."/>
            <person name="Howlett B.J."/>
        </authorList>
    </citation>
    <scope>NUCLEOTIDE SEQUENCE [LARGE SCALE GENOMIC DNA]</scope>
    <source>
        <strain evidence="4">JN3 / isolate v23.1.3 / race Av1-4-5-6-7-8</strain>
    </source>
</reference>
<dbReference type="GO" id="GO:0000976">
    <property type="term" value="F:transcription cis-regulatory region binding"/>
    <property type="evidence" value="ECO:0007669"/>
    <property type="project" value="TreeGrafter"/>
</dbReference>
<dbReference type="OMA" id="NYKVRFR"/>
<sequence>MAKKSSFRVRFRHGVYPNLESQATREDIKKYDYFFGSEQTWVQTPGKVDFVNDPIQNGSGGEGVDSPIFVGGRKTTTRRVNRSRSTRIRRDSALRLRSIQGDNLRATGDYFDDGIEDSTPTGPDVYWPSRIVVNGFPYKNSGPESVSSLDDIVPSSWQDELPSQLVCDSIKIEHPLAWPLADPIEGRLLRFWVDEAARWWDSTSSNRIFRQVVPALAMQNSMLLNAILMYSAQHIQRFHINFPANPYFYHERLLQHLIPHLAEKGRIEDDATLFAAMLLRAFEEFQGTQEQMHLSTYELFQGPGGWLFDMSNPLVQACLMMHVRFDIDHALLNRPSLHIDYSEDILDIPTSQSDNACWENRIIWLTARILQWIGKKTCSVSEWHELRALVHEWESTSPKSFNALSHDRNPENPRDSPGLWISGPCHAAANVYLQICHMALVTHVPAGNYGGIFVSNPVLNVRYEILKGLKEMIASARCDAYAVSTTSVAVRAIHRFAVILSDDCDWQKIVEFLEEVDATGCWPTKSSISWVWQQWRQLT</sequence>
<dbReference type="eggNOG" id="ENOG502SJKS">
    <property type="taxonomic scope" value="Eukaryota"/>
</dbReference>
<dbReference type="GO" id="GO:0005634">
    <property type="term" value="C:nucleus"/>
    <property type="evidence" value="ECO:0007669"/>
    <property type="project" value="UniProtKB-SubCell"/>
</dbReference>
<dbReference type="InParanoid" id="E5AC77"/>
<evidence type="ECO:0008006" key="5">
    <source>
        <dbReference type="Google" id="ProtNLM"/>
    </source>
</evidence>
<proteinExistence type="predicted"/>
<dbReference type="Pfam" id="PF11951">
    <property type="entry name" value="Fungal_trans_2"/>
    <property type="match status" value="1"/>
</dbReference>
<dbReference type="PANTHER" id="PTHR37534:SF2">
    <property type="entry name" value="N-ACETYLTRANSFERASE DOMAIN-CONTAINING PROTEIN"/>
    <property type="match status" value="1"/>
</dbReference>
<dbReference type="OrthoDB" id="407832at2759"/>
<dbReference type="Proteomes" id="UP000002668">
    <property type="component" value="Genome"/>
</dbReference>
<evidence type="ECO:0000256" key="2">
    <source>
        <dbReference type="ARBA" id="ARBA00023242"/>
    </source>
</evidence>
<comment type="subcellular location">
    <subcellularLocation>
        <location evidence="1">Nucleus</location>
    </subcellularLocation>
</comment>
<name>E5AC77_LEPMJ</name>
<evidence type="ECO:0000313" key="3">
    <source>
        <dbReference type="EMBL" id="CBY02079.1"/>
    </source>
</evidence>
<dbReference type="GO" id="GO:0003700">
    <property type="term" value="F:DNA-binding transcription factor activity"/>
    <property type="evidence" value="ECO:0007669"/>
    <property type="project" value="TreeGrafter"/>
</dbReference>
<dbReference type="HOGENOM" id="CLU_043187_0_0_1"/>
<evidence type="ECO:0000256" key="1">
    <source>
        <dbReference type="ARBA" id="ARBA00004123"/>
    </source>
</evidence>
<protein>
    <recommendedName>
        <fullName evidence="5">Arca-like protein</fullName>
    </recommendedName>
</protein>
<dbReference type="VEuPathDB" id="FungiDB:LEMA_P008660.1"/>
<accession>E5AC77</accession>